<gene>
    <name evidence="4" type="ORF">SAMN05661044_01379</name>
</gene>
<dbReference type="Gene3D" id="3.40.50.1390">
    <property type="entry name" value="Resolvase, N-terminal catalytic domain"/>
    <property type="match status" value="1"/>
</dbReference>
<dbReference type="InterPro" id="IPR050639">
    <property type="entry name" value="SSR_resolvase"/>
</dbReference>
<dbReference type="GO" id="GO:0000150">
    <property type="term" value="F:DNA strand exchange activity"/>
    <property type="evidence" value="ECO:0007669"/>
    <property type="project" value="InterPro"/>
</dbReference>
<dbReference type="GO" id="GO:0003677">
    <property type="term" value="F:DNA binding"/>
    <property type="evidence" value="ECO:0007669"/>
    <property type="project" value="UniProtKB-KW"/>
</dbReference>
<dbReference type="PROSITE" id="PS51736">
    <property type="entry name" value="RECOMBINASES_3"/>
    <property type="match status" value="1"/>
</dbReference>
<protein>
    <submittedName>
        <fullName evidence="4">Resolvase, N terminal domain</fullName>
    </submittedName>
</protein>
<evidence type="ECO:0000259" key="3">
    <source>
        <dbReference type="PROSITE" id="PS51736"/>
    </source>
</evidence>
<dbReference type="PANTHER" id="PTHR30461">
    <property type="entry name" value="DNA-INVERTASE FROM LAMBDOID PROPHAGE"/>
    <property type="match status" value="1"/>
</dbReference>
<evidence type="ECO:0000313" key="5">
    <source>
        <dbReference type="Proteomes" id="UP000199421"/>
    </source>
</evidence>
<dbReference type="STRING" id="407022.SAMN05661044_01379"/>
<dbReference type="SMART" id="SM00857">
    <property type="entry name" value="Resolvase"/>
    <property type="match status" value="1"/>
</dbReference>
<proteinExistence type="predicted"/>
<feature type="domain" description="Resolvase/invertase-type recombinase catalytic" evidence="3">
    <location>
        <begin position="1"/>
        <end position="99"/>
    </location>
</feature>
<name>A0A1H7KM36_OLID1</name>
<dbReference type="SUPFAM" id="SSF53041">
    <property type="entry name" value="Resolvase-like"/>
    <property type="match status" value="1"/>
</dbReference>
<evidence type="ECO:0000256" key="1">
    <source>
        <dbReference type="ARBA" id="ARBA00023125"/>
    </source>
</evidence>
<dbReference type="Pfam" id="PF00239">
    <property type="entry name" value="Resolvase"/>
    <property type="match status" value="1"/>
</dbReference>
<dbReference type="PANTHER" id="PTHR30461:SF2">
    <property type="entry name" value="SERINE RECOMBINASE PINE-RELATED"/>
    <property type="match status" value="1"/>
</dbReference>
<dbReference type="InterPro" id="IPR036162">
    <property type="entry name" value="Resolvase-like_N_sf"/>
</dbReference>
<dbReference type="AlphaFoldDB" id="A0A1H7KM36"/>
<dbReference type="InterPro" id="IPR006119">
    <property type="entry name" value="Resolv_N"/>
</dbReference>
<evidence type="ECO:0000256" key="2">
    <source>
        <dbReference type="ARBA" id="ARBA00023172"/>
    </source>
</evidence>
<sequence>MSATKNRPQFEKMIDQIRKGDVIAVWRIDRLGRTTLQLIKLMVELREKGVEFVSIKEGIDTRTQMGRVWFMLSSIFAENELEVLKERTKAGFASARARGRIGGRPKGLSEKAKKTASTAGALYKTNQLTTGEICSSLGIKSKATLYRYLRHEGVHIEGWTVSPKLKRD</sequence>
<accession>A0A1H7KM36</accession>
<organism evidence="4 5">
    <name type="scientific">Olivibacter domesticus</name>
    <name type="common">Pseudosphingobacterium domesticum</name>
    <dbReference type="NCBI Taxonomy" id="407022"/>
    <lineage>
        <taxon>Bacteria</taxon>
        <taxon>Pseudomonadati</taxon>
        <taxon>Bacteroidota</taxon>
        <taxon>Sphingobacteriia</taxon>
        <taxon>Sphingobacteriales</taxon>
        <taxon>Sphingobacteriaceae</taxon>
        <taxon>Olivibacter</taxon>
    </lineage>
</organism>
<evidence type="ECO:0000313" key="4">
    <source>
        <dbReference type="EMBL" id="SEK87075.1"/>
    </source>
</evidence>
<reference evidence="5" key="1">
    <citation type="submission" date="2016-10" db="EMBL/GenBank/DDBJ databases">
        <authorList>
            <person name="Varghese N."/>
            <person name="Submissions S."/>
        </authorList>
    </citation>
    <scope>NUCLEOTIDE SEQUENCE [LARGE SCALE GENOMIC DNA]</scope>
    <source>
        <strain evidence="5">DSM 18733</strain>
    </source>
</reference>
<keyword evidence="5" id="KW-1185">Reference proteome</keyword>
<keyword evidence="1" id="KW-0238">DNA-binding</keyword>
<dbReference type="Proteomes" id="UP000199421">
    <property type="component" value="Unassembled WGS sequence"/>
</dbReference>
<dbReference type="OrthoDB" id="9797501at2"/>
<dbReference type="EMBL" id="FOAF01000001">
    <property type="protein sequence ID" value="SEK87075.1"/>
    <property type="molecule type" value="Genomic_DNA"/>
</dbReference>
<keyword evidence="2" id="KW-0233">DNA recombination</keyword>
<dbReference type="CDD" id="cd03768">
    <property type="entry name" value="SR_ResInv"/>
    <property type="match status" value="1"/>
</dbReference>